<dbReference type="AlphaFoldDB" id="A0A212RW40"/>
<evidence type="ECO:0000256" key="2">
    <source>
        <dbReference type="ARBA" id="ARBA00012438"/>
    </source>
</evidence>
<dbReference type="CDD" id="cd00082">
    <property type="entry name" value="HisKA"/>
    <property type="match status" value="1"/>
</dbReference>
<dbReference type="SMART" id="SM00387">
    <property type="entry name" value="HATPase_c"/>
    <property type="match status" value="1"/>
</dbReference>
<keyword evidence="3" id="KW-0597">Phosphoprotein</keyword>
<evidence type="ECO:0000256" key="1">
    <source>
        <dbReference type="ARBA" id="ARBA00000085"/>
    </source>
</evidence>
<keyword evidence="5 12" id="KW-0418">Kinase</keyword>
<dbReference type="InterPro" id="IPR036890">
    <property type="entry name" value="HATPase_C_sf"/>
</dbReference>
<evidence type="ECO:0000256" key="5">
    <source>
        <dbReference type="ARBA" id="ARBA00022777"/>
    </source>
</evidence>
<dbReference type="EMBL" id="FYDG01000008">
    <property type="protein sequence ID" value="SNB76856.1"/>
    <property type="molecule type" value="Genomic_DNA"/>
</dbReference>
<dbReference type="SUPFAM" id="SSF55874">
    <property type="entry name" value="ATPase domain of HSP90 chaperone/DNA topoisomerase II/histidine kinase"/>
    <property type="match status" value="1"/>
</dbReference>
<feature type="domain" description="Histidine kinase" evidence="9">
    <location>
        <begin position="561"/>
        <end position="780"/>
    </location>
</feature>
<reference evidence="13" key="1">
    <citation type="submission" date="2017-06" db="EMBL/GenBank/DDBJ databases">
        <authorList>
            <person name="Varghese N."/>
            <person name="Submissions S."/>
        </authorList>
    </citation>
    <scope>NUCLEOTIDE SEQUENCE [LARGE SCALE GENOMIC DNA]</scope>
    <source>
        <strain evidence="13">DSM 137</strain>
    </source>
</reference>
<keyword evidence="8" id="KW-1133">Transmembrane helix</keyword>
<name>A0A212RW40_RHOAC</name>
<accession>A0A212RW40</accession>
<dbReference type="InterPro" id="IPR000014">
    <property type="entry name" value="PAS"/>
</dbReference>
<dbReference type="SMART" id="SM00091">
    <property type="entry name" value="PAS"/>
    <property type="match status" value="2"/>
</dbReference>
<organism evidence="12 13">
    <name type="scientific">Rhodoblastus acidophilus</name>
    <name type="common">Rhodopseudomonas acidophila</name>
    <dbReference type="NCBI Taxonomy" id="1074"/>
    <lineage>
        <taxon>Bacteria</taxon>
        <taxon>Pseudomonadati</taxon>
        <taxon>Pseudomonadota</taxon>
        <taxon>Alphaproteobacteria</taxon>
        <taxon>Hyphomicrobiales</taxon>
        <taxon>Rhodoblastaceae</taxon>
        <taxon>Rhodoblastus</taxon>
    </lineage>
</organism>
<dbReference type="InterPro" id="IPR036097">
    <property type="entry name" value="HisK_dim/P_sf"/>
</dbReference>
<dbReference type="InterPro" id="IPR035965">
    <property type="entry name" value="PAS-like_dom_sf"/>
</dbReference>
<dbReference type="Gene3D" id="3.30.565.10">
    <property type="entry name" value="Histidine kinase-like ATPase, C-terminal domain"/>
    <property type="match status" value="1"/>
</dbReference>
<evidence type="ECO:0000256" key="4">
    <source>
        <dbReference type="ARBA" id="ARBA00022679"/>
    </source>
</evidence>
<evidence type="ECO:0000256" key="8">
    <source>
        <dbReference type="SAM" id="Phobius"/>
    </source>
</evidence>
<dbReference type="RefSeq" id="WP_088521426.1">
    <property type="nucleotide sequence ID" value="NZ_FYDG01000008.1"/>
</dbReference>
<feature type="transmembrane region" description="Helical" evidence="8">
    <location>
        <begin position="229"/>
        <end position="248"/>
    </location>
</feature>
<dbReference type="PRINTS" id="PR00344">
    <property type="entry name" value="BCTRLSENSOR"/>
</dbReference>
<gene>
    <name evidence="12" type="ORF">SAMN06265338_10834</name>
</gene>
<evidence type="ECO:0000256" key="7">
    <source>
        <dbReference type="SAM" id="MobiDB-lite"/>
    </source>
</evidence>
<dbReference type="InterPro" id="IPR003661">
    <property type="entry name" value="HisK_dim/P_dom"/>
</dbReference>
<dbReference type="EC" id="2.7.13.3" evidence="2"/>
<protein>
    <recommendedName>
        <fullName evidence="2">histidine kinase</fullName>
        <ecNumber evidence="2">2.7.13.3</ecNumber>
    </recommendedName>
</protein>
<keyword evidence="4" id="KW-0808">Transferase</keyword>
<dbReference type="NCBIfam" id="TIGR00229">
    <property type="entry name" value="sensory_box"/>
    <property type="match status" value="2"/>
</dbReference>
<evidence type="ECO:0000259" key="9">
    <source>
        <dbReference type="PROSITE" id="PS50109"/>
    </source>
</evidence>
<dbReference type="Pfam" id="PF00512">
    <property type="entry name" value="HisKA"/>
    <property type="match status" value="1"/>
</dbReference>
<dbReference type="Pfam" id="PF12860">
    <property type="entry name" value="PAS_7"/>
    <property type="match status" value="1"/>
</dbReference>
<dbReference type="GO" id="GO:0009927">
    <property type="term" value="F:histidine phosphotransfer kinase activity"/>
    <property type="evidence" value="ECO:0007669"/>
    <property type="project" value="TreeGrafter"/>
</dbReference>
<dbReference type="PROSITE" id="PS50112">
    <property type="entry name" value="PAS"/>
    <property type="match status" value="1"/>
</dbReference>
<feature type="domain" description="PAS" evidence="10">
    <location>
        <begin position="392"/>
        <end position="430"/>
    </location>
</feature>
<evidence type="ECO:0000259" key="11">
    <source>
        <dbReference type="PROSITE" id="PS50113"/>
    </source>
</evidence>
<dbReference type="InterPro" id="IPR003594">
    <property type="entry name" value="HATPase_dom"/>
</dbReference>
<dbReference type="PANTHER" id="PTHR43047:SF72">
    <property type="entry name" value="OSMOSENSING HISTIDINE PROTEIN KINASE SLN1"/>
    <property type="match status" value="1"/>
</dbReference>
<dbReference type="InterPro" id="IPR001610">
    <property type="entry name" value="PAC"/>
</dbReference>
<dbReference type="Proteomes" id="UP000198418">
    <property type="component" value="Unassembled WGS sequence"/>
</dbReference>
<dbReference type="Pfam" id="PF08447">
    <property type="entry name" value="PAS_3"/>
    <property type="match status" value="1"/>
</dbReference>
<dbReference type="Gene3D" id="3.30.450.20">
    <property type="entry name" value="PAS domain"/>
    <property type="match status" value="2"/>
</dbReference>
<dbReference type="PROSITE" id="PS50113">
    <property type="entry name" value="PAC"/>
    <property type="match status" value="1"/>
</dbReference>
<dbReference type="GO" id="GO:0005886">
    <property type="term" value="C:plasma membrane"/>
    <property type="evidence" value="ECO:0007669"/>
    <property type="project" value="TreeGrafter"/>
</dbReference>
<evidence type="ECO:0000256" key="6">
    <source>
        <dbReference type="SAM" id="Coils"/>
    </source>
</evidence>
<keyword evidence="13" id="KW-1185">Reference proteome</keyword>
<dbReference type="InterPro" id="IPR013655">
    <property type="entry name" value="PAS_fold_3"/>
</dbReference>
<evidence type="ECO:0000313" key="12">
    <source>
        <dbReference type="EMBL" id="SNB76856.1"/>
    </source>
</evidence>
<keyword evidence="8" id="KW-0472">Membrane</keyword>
<comment type="catalytic activity">
    <reaction evidence="1">
        <text>ATP + protein L-histidine = ADP + protein N-phospho-L-histidine.</text>
        <dbReference type="EC" id="2.7.13.3"/>
    </reaction>
</comment>
<dbReference type="PANTHER" id="PTHR43047">
    <property type="entry name" value="TWO-COMPONENT HISTIDINE PROTEIN KINASE"/>
    <property type="match status" value="1"/>
</dbReference>
<dbReference type="Gene3D" id="1.10.287.130">
    <property type="match status" value="1"/>
</dbReference>
<feature type="domain" description="PAC" evidence="11">
    <location>
        <begin position="339"/>
        <end position="391"/>
    </location>
</feature>
<proteinExistence type="predicted"/>
<dbReference type="GO" id="GO:0000155">
    <property type="term" value="F:phosphorelay sensor kinase activity"/>
    <property type="evidence" value="ECO:0007669"/>
    <property type="project" value="InterPro"/>
</dbReference>
<dbReference type="SMART" id="SM00388">
    <property type="entry name" value="HisKA"/>
    <property type="match status" value="1"/>
</dbReference>
<dbReference type="SUPFAM" id="SSF47384">
    <property type="entry name" value="Homodimeric domain of signal transducing histidine kinase"/>
    <property type="match status" value="1"/>
</dbReference>
<dbReference type="Pfam" id="PF02518">
    <property type="entry name" value="HATPase_c"/>
    <property type="match status" value="1"/>
</dbReference>
<dbReference type="InterPro" id="IPR000700">
    <property type="entry name" value="PAS-assoc_C"/>
</dbReference>
<dbReference type="CDD" id="cd00130">
    <property type="entry name" value="PAS"/>
    <property type="match status" value="1"/>
</dbReference>
<dbReference type="SMART" id="SM00086">
    <property type="entry name" value="PAC"/>
    <property type="match status" value="1"/>
</dbReference>
<sequence length="793" mass="85082">MARANAADSSLCLDTTASGLFFALSPKGDASARDDEAEAPPPQPRRPAPRRPSLFNPSRLEALLRRVVPVAAGLFLLLLLGLALDATLQSYYQVEPEALSELEAIGQLAADDVEAALRNASPGAPASVLLDSTRRHIVARGRSVLLSDRAGQIVAVLPEGAGAGALTDRLGGAPLAVLGEKAGAMRIAGPNGLDMLAAVRNLDGPFGQIAVIQPVDLAFAEWRASAWRAALLLLGTAAMLALLVFAFVTQARRAAQAETERTRIRARIDAALEHGRCGLWDWNLATGRIHWSESMYDMLGMPARDEFLSFGEIRALLHPDDGDLADIAEQLTAGALQTVDHAFRMRDARGAFVWLRARAQVIRDAADGQPHLVGIAVDISEQQRLAEHSAASDRRLRDAVETISAAFVLWDEHNQLVLCNSRFQRLHGLTDACVAPGASYAQVMANSQPLVESSETVRDADGGGRVYEARLADGRWLQINERRTKDGGYVSVGADISDLKRHEQSLLDGERKLMATIADLRKSRQTLELQAQQLAELAERYLEQKAAAEAANRAKSDFLANMSHELRTPLTHIIGFAEMMENEIFGAIGHQRYLGYAGDIRKSGEYLRGVIGDVLEMSRLEAGQITVAAREIDVAVALDQAVADFQDAARAKQVTLTLEAPRDKKAFADAAALSKILETLLKNALKFTPRGGHVALRAQASGAGCEIEVEDTGCGMSPEEIQQVCRPFEQKSPLMVDGMKGPGLGLSIARSLVELHGGALQIDSAPGQGARVRFTLPGPGEASANKIALTTAA</sequence>
<dbReference type="SUPFAM" id="SSF55785">
    <property type="entry name" value="PYP-like sensor domain (PAS domain)"/>
    <property type="match status" value="2"/>
</dbReference>
<evidence type="ECO:0000313" key="13">
    <source>
        <dbReference type="Proteomes" id="UP000198418"/>
    </source>
</evidence>
<dbReference type="InterPro" id="IPR005467">
    <property type="entry name" value="His_kinase_dom"/>
</dbReference>
<evidence type="ECO:0000256" key="3">
    <source>
        <dbReference type="ARBA" id="ARBA00022553"/>
    </source>
</evidence>
<feature type="coiled-coil region" evidence="6">
    <location>
        <begin position="517"/>
        <end position="554"/>
    </location>
</feature>
<dbReference type="InterPro" id="IPR004358">
    <property type="entry name" value="Sig_transdc_His_kin-like_C"/>
</dbReference>
<dbReference type="PROSITE" id="PS50109">
    <property type="entry name" value="HIS_KIN"/>
    <property type="match status" value="1"/>
</dbReference>
<evidence type="ECO:0000259" key="10">
    <source>
        <dbReference type="PROSITE" id="PS50112"/>
    </source>
</evidence>
<feature type="region of interest" description="Disordered" evidence="7">
    <location>
        <begin position="30"/>
        <end position="54"/>
    </location>
</feature>
<dbReference type="OrthoDB" id="9801651at2"/>
<dbReference type="Gene3D" id="2.10.70.100">
    <property type="match status" value="1"/>
</dbReference>
<feature type="transmembrane region" description="Helical" evidence="8">
    <location>
        <begin position="63"/>
        <end position="84"/>
    </location>
</feature>
<keyword evidence="8" id="KW-0812">Transmembrane</keyword>
<keyword evidence="6" id="KW-0175">Coiled coil</keyword>